<organism evidence="1 2">
    <name type="scientific">Oryza meyeriana var. granulata</name>
    <dbReference type="NCBI Taxonomy" id="110450"/>
    <lineage>
        <taxon>Eukaryota</taxon>
        <taxon>Viridiplantae</taxon>
        <taxon>Streptophyta</taxon>
        <taxon>Embryophyta</taxon>
        <taxon>Tracheophyta</taxon>
        <taxon>Spermatophyta</taxon>
        <taxon>Magnoliopsida</taxon>
        <taxon>Liliopsida</taxon>
        <taxon>Poales</taxon>
        <taxon>Poaceae</taxon>
        <taxon>BOP clade</taxon>
        <taxon>Oryzoideae</taxon>
        <taxon>Oryzeae</taxon>
        <taxon>Oryzinae</taxon>
        <taxon>Oryza</taxon>
        <taxon>Oryza meyeriana</taxon>
    </lineage>
</organism>
<dbReference type="EMBL" id="SPHZ02000007">
    <property type="protein sequence ID" value="KAF0907111.1"/>
    <property type="molecule type" value="Genomic_DNA"/>
</dbReference>
<sequence length="61" mass="6648">MWWKWTTASVWSWTSGGDSWARGGRRADVEGGDVIGIFLGDDRRFAWIGAGGLWECGEGGA</sequence>
<evidence type="ECO:0000313" key="1">
    <source>
        <dbReference type="EMBL" id="KAF0907111.1"/>
    </source>
</evidence>
<comment type="caution">
    <text evidence="1">The sequence shown here is derived from an EMBL/GenBank/DDBJ whole genome shotgun (WGS) entry which is preliminary data.</text>
</comment>
<dbReference type="Proteomes" id="UP000479710">
    <property type="component" value="Unassembled WGS sequence"/>
</dbReference>
<gene>
    <name evidence="1" type="ORF">E2562_015651</name>
</gene>
<name>A0A6G1D3W6_9ORYZ</name>
<evidence type="ECO:0000313" key="2">
    <source>
        <dbReference type="Proteomes" id="UP000479710"/>
    </source>
</evidence>
<keyword evidence="2" id="KW-1185">Reference proteome</keyword>
<protein>
    <submittedName>
        <fullName evidence="1">Uncharacterized protein</fullName>
    </submittedName>
</protein>
<proteinExistence type="predicted"/>
<accession>A0A6G1D3W6</accession>
<reference evidence="1 2" key="1">
    <citation type="submission" date="2019-11" db="EMBL/GenBank/DDBJ databases">
        <title>Whole genome sequence of Oryza granulata.</title>
        <authorList>
            <person name="Li W."/>
        </authorList>
    </citation>
    <scope>NUCLEOTIDE SEQUENCE [LARGE SCALE GENOMIC DNA]</scope>
    <source>
        <strain evidence="2">cv. Menghai</strain>
        <tissue evidence="1">Leaf</tissue>
    </source>
</reference>
<dbReference type="AlphaFoldDB" id="A0A6G1D3W6"/>